<evidence type="ECO:0000256" key="3">
    <source>
        <dbReference type="ARBA" id="ARBA00022552"/>
    </source>
</evidence>
<keyword evidence="5 6" id="KW-0539">Nucleus</keyword>
<gene>
    <name evidence="7" type="ORF">AYI69_g5966</name>
</gene>
<dbReference type="Pfam" id="PF04000">
    <property type="entry name" value="Sas10_Utp3"/>
    <property type="match status" value="1"/>
</dbReference>
<dbReference type="InterPro" id="IPR007146">
    <property type="entry name" value="Sas10/Utp3/C1D"/>
</dbReference>
<name>A0A1R1Y2B5_9FUNG</name>
<comment type="subcellular location">
    <subcellularLocation>
        <location evidence="1 6">Nucleus</location>
    </subcellularLocation>
</comment>
<evidence type="ECO:0000256" key="5">
    <source>
        <dbReference type="ARBA" id="ARBA00023242"/>
    </source>
</evidence>
<keyword evidence="3 6" id="KW-0698">rRNA processing</keyword>
<accession>A0A1R1Y2B5</accession>
<comment type="similarity">
    <text evidence="2 6">Belongs to the C1D family.</text>
</comment>
<dbReference type="Proteomes" id="UP000187429">
    <property type="component" value="Unassembled WGS sequence"/>
</dbReference>
<dbReference type="OrthoDB" id="10261072at2759"/>
<dbReference type="GO" id="GO:0010468">
    <property type="term" value="P:regulation of gene expression"/>
    <property type="evidence" value="ECO:0007669"/>
    <property type="project" value="TreeGrafter"/>
</dbReference>
<dbReference type="GO" id="GO:0003677">
    <property type="term" value="F:DNA binding"/>
    <property type="evidence" value="ECO:0007669"/>
    <property type="project" value="TreeGrafter"/>
</dbReference>
<organism evidence="7 8">
    <name type="scientific">Smittium culicis</name>
    <dbReference type="NCBI Taxonomy" id="133412"/>
    <lineage>
        <taxon>Eukaryota</taxon>
        <taxon>Fungi</taxon>
        <taxon>Fungi incertae sedis</taxon>
        <taxon>Zoopagomycota</taxon>
        <taxon>Kickxellomycotina</taxon>
        <taxon>Harpellomycetes</taxon>
        <taxon>Harpellales</taxon>
        <taxon>Legeriomycetaceae</taxon>
        <taxon>Smittium</taxon>
    </lineage>
</organism>
<dbReference type="PANTHER" id="PTHR15341:SF3">
    <property type="entry name" value="NUCLEAR NUCLEIC ACID-BINDING PROTEIN C1D"/>
    <property type="match status" value="1"/>
</dbReference>
<protein>
    <recommendedName>
        <fullName evidence="6">Exosome complex protein</fullName>
    </recommendedName>
</protein>
<comment type="caution">
    <text evidence="7">The sequence shown here is derived from an EMBL/GenBank/DDBJ whole genome shotgun (WGS) entry which is preliminary data.</text>
</comment>
<dbReference type="InterPro" id="IPR011082">
    <property type="entry name" value="Exosome-assoc_fac/DNA_repair"/>
</dbReference>
<comment type="function">
    <text evidence="6">Required for exosome-dependent processing of pre-rRNA and small nucleolar RNA (snRNA) precursors. Involved in processing of 35S pre-rRNA at the A0, A1 and A2 sites.</text>
</comment>
<evidence type="ECO:0000256" key="1">
    <source>
        <dbReference type="ARBA" id="ARBA00004123"/>
    </source>
</evidence>
<dbReference type="GO" id="GO:0000178">
    <property type="term" value="C:exosome (RNase complex)"/>
    <property type="evidence" value="ECO:0007669"/>
    <property type="project" value="TreeGrafter"/>
</dbReference>
<evidence type="ECO:0000313" key="7">
    <source>
        <dbReference type="EMBL" id="OMJ21111.1"/>
    </source>
</evidence>
<sequence length="120" mass="13820">MSSKIEDQVKKLDLALEDVEKKIKPILEFSLHENLIKLNTLERCKIEALIAYSLNTLIYIFIRINGFLPQSHPVMNELKRIQNSITKINEAEESSNKRKLVVDSEAAKRFIKHAVESSNN</sequence>
<proteinExistence type="inferred from homology"/>
<dbReference type="GO" id="GO:0003723">
    <property type="term" value="F:RNA binding"/>
    <property type="evidence" value="ECO:0007669"/>
    <property type="project" value="UniProtKB-UniRule"/>
</dbReference>
<dbReference type="AlphaFoldDB" id="A0A1R1Y2B5"/>
<evidence type="ECO:0000256" key="2">
    <source>
        <dbReference type="ARBA" id="ARBA00009154"/>
    </source>
</evidence>
<keyword evidence="4 6" id="KW-0694">RNA-binding</keyword>
<dbReference type="GO" id="GO:0000460">
    <property type="term" value="P:maturation of 5.8S rRNA"/>
    <property type="evidence" value="ECO:0007669"/>
    <property type="project" value="TreeGrafter"/>
</dbReference>
<evidence type="ECO:0000256" key="4">
    <source>
        <dbReference type="ARBA" id="ARBA00022884"/>
    </source>
</evidence>
<reference evidence="8" key="1">
    <citation type="submission" date="2017-01" db="EMBL/GenBank/DDBJ databases">
        <authorList>
            <person name="Wang Y."/>
            <person name="White M."/>
            <person name="Kvist S."/>
            <person name="Moncalvo J.-M."/>
        </authorList>
    </citation>
    <scope>NUCLEOTIDE SEQUENCE [LARGE SCALE GENOMIC DNA]</scope>
    <source>
        <strain evidence="8">ID-206-W2</strain>
    </source>
</reference>
<dbReference type="EMBL" id="LSSM01002594">
    <property type="protein sequence ID" value="OMJ21111.1"/>
    <property type="molecule type" value="Genomic_DNA"/>
</dbReference>
<dbReference type="GO" id="GO:0005730">
    <property type="term" value="C:nucleolus"/>
    <property type="evidence" value="ECO:0007669"/>
    <property type="project" value="TreeGrafter"/>
</dbReference>
<keyword evidence="8" id="KW-1185">Reference proteome</keyword>
<dbReference type="PANTHER" id="PTHR15341">
    <property type="entry name" value="SUN-COR STEROID HORMONE RECEPTOR CO-REPRESSOR"/>
    <property type="match status" value="1"/>
</dbReference>
<evidence type="ECO:0000256" key="6">
    <source>
        <dbReference type="RuleBase" id="RU368003"/>
    </source>
</evidence>
<evidence type="ECO:0000313" key="8">
    <source>
        <dbReference type="Proteomes" id="UP000187429"/>
    </source>
</evidence>